<comment type="function">
    <text evidence="14">Catalyzes the third of the four reactions of the long-chain fatty acids elongation cycle. This endoplasmic reticulum-bound enzymatic process, allows the addition of two carbons to the chain of long- and very long-chain fatty acids/VLCFAs per cycle. This enzyme catalyzes the dehydration of the 3-hydroxyacyl-CoA intermediate into trans-2,3-enoyl-CoA, within each cycle of fatty acid elongation. Thereby, it participates to the production of VLCFAs of different chain lengths that are involved in multiple biological processes as precursors of membrane lipids and lipid mediators.</text>
</comment>
<evidence type="ECO:0000256" key="5">
    <source>
        <dbReference type="ARBA" id="ARBA00022516"/>
    </source>
</evidence>
<reference evidence="16" key="1">
    <citation type="journal article" date="2015" name="PLoS Genet.">
        <title>The dynamic genome and transcriptome of the human fungal pathogen Blastomyces and close relative Emmonsia.</title>
        <authorList>
            <person name="Munoz J.F."/>
            <person name="Gauthier G.M."/>
            <person name="Desjardins C.A."/>
            <person name="Gallo J.E."/>
            <person name="Holder J."/>
            <person name="Sullivan T.D."/>
            <person name="Marty A.J."/>
            <person name="Carmen J.C."/>
            <person name="Chen Z."/>
            <person name="Ding L."/>
            <person name="Gujja S."/>
            <person name="Magrini V."/>
            <person name="Misas E."/>
            <person name="Mitreva M."/>
            <person name="Priest M."/>
            <person name="Saif S."/>
            <person name="Whiston E.A."/>
            <person name="Young S."/>
            <person name="Zeng Q."/>
            <person name="Goldman W.E."/>
            <person name="Mardis E.R."/>
            <person name="Taylor J.W."/>
            <person name="McEwen J.G."/>
            <person name="Clay O.K."/>
            <person name="Klein B.S."/>
            <person name="Cuomo C.A."/>
        </authorList>
    </citation>
    <scope>NUCLEOTIDE SEQUENCE [LARGE SCALE GENOMIC DNA]</scope>
    <source>
        <strain evidence="16">UAMH 139</strain>
    </source>
</reference>
<comment type="caution">
    <text evidence="15">The sequence shown here is derived from an EMBL/GenBank/DDBJ whole genome shotgun (WGS) entry which is preliminary data.</text>
</comment>
<evidence type="ECO:0000256" key="13">
    <source>
        <dbReference type="ARBA" id="ARBA00036671"/>
    </source>
</evidence>
<keyword evidence="10 14" id="KW-0472">Membrane</keyword>
<dbReference type="OrthoDB" id="46988at2759"/>
<dbReference type="GO" id="GO:0042761">
    <property type="term" value="P:very long-chain fatty acid biosynthetic process"/>
    <property type="evidence" value="ECO:0007669"/>
    <property type="project" value="TreeGrafter"/>
</dbReference>
<evidence type="ECO:0000256" key="11">
    <source>
        <dbReference type="ARBA" id="ARBA00023160"/>
    </source>
</evidence>
<dbReference type="UniPathway" id="UPA00094"/>
<proteinExistence type="inferred from homology"/>
<dbReference type="PANTHER" id="PTHR11035:SF3">
    <property type="entry name" value="VERY-LONG-CHAIN (3R)-3-HYDROXYACYL-COA DEHYDRATASE"/>
    <property type="match status" value="1"/>
</dbReference>
<comment type="subcellular location">
    <subcellularLocation>
        <location evidence="14">Endoplasmic reticulum membrane</location>
        <topology evidence="14">Multi-pass membrane protein</topology>
    </subcellularLocation>
    <subcellularLocation>
        <location evidence="1">Membrane</location>
        <topology evidence="1">Multi-pass membrane protein</topology>
    </subcellularLocation>
</comment>
<dbReference type="Proteomes" id="UP000053573">
    <property type="component" value="Unassembled WGS sequence"/>
</dbReference>
<evidence type="ECO:0000313" key="16">
    <source>
        <dbReference type="Proteomes" id="UP000053573"/>
    </source>
</evidence>
<dbReference type="AlphaFoldDB" id="A0A0H1BE48"/>
<dbReference type="STRING" id="2060906.A0A0H1BE48"/>
<keyword evidence="5 14" id="KW-0444">Lipid biosynthesis</keyword>
<gene>
    <name evidence="15" type="ORF">EMPG_15191</name>
</gene>
<evidence type="ECO:0000256" key="3">
    <source>
        <dbReference type="ARBA" id="ARBA00007811"/>
    </source>
</evidence>
<dbReference type="GO" id="GO:0005789">
    <property type="term" value="C:endoplasmic reticulum membrane"/>
    <property type="evidence" value="ECO:0007669"/>
    <property type="project" value="UniProtKB-SubCell"/>
</dbReference>
<feature type="transmembrane region" description="Helical" evidence="14">
    <location>
        <begin position="63"/>
        <end position="86"/>
    </location>
</feature>
<evidence type="ECO:0000256" key="14">
    <source>
        <dbReference type="RuleBase" id="RU363109"/>
    </source>
</evidence>
<keyword evidence="11 14" id="KW-0275">Fatty acid biosynthesis</keyword>
<comment type="similarity">
    <text evidence="3 14">Belongs to the very long-chain fatty acids dehydratase HACD family.</text>
</comment>
<evidence type="ECO:0000256" key="8">
    <source>
        <dbReference type="ARBA" id="ARBA00022989"/>
    </source>
</evidence>
<evidence type="ECO:0000256" key="4">
    <source>
        <dbReference type="ARBA" id="ARBA00013122"/>
    </source>
</evidence>
<feature type="transmembrane region" description="Helical" evidence="14">
    <location>
        <begin position="207"/>
        <end position="227"/>
    </location>
</feature>
<keyword evidence="14" id="KW-0256">Endoplasmic reticulum</keyword>
<evidence type="ECO:0000256" key="1">
    <source>
        <dbReference type="ARBA" id="ARBA00004141"/>
    </source>
</evidence>
<dbReference type="GO" id="GO:0030148">
    <property type="term" value="P:sphingolipid biosynthetic process"/>
    <property type="evidence" value="ECO:0007669"/>
    <property type="project" value="TreeGrafter"/>
</dbReference>
<evidence type="ECO:0000256" key="12">
    <source>
        <dbReference type="ARBA" id="ARBA00023239"/>
    </source>
</evidence>
<feature type="transmembrane region" description="Helical" evidence="14">
    <location>
        <begin position="138"/>
        <end position="160"/>
    </location>
</feature>
<sequence>MAGSKPPNGKNLVVSKPTSTAAQTYLICYNTLSFGLWATITVRLIFLLARLAPTGHVAHIFDALFPLLLFTQSVALLEILHAVVKLVRASPITTAMQVGSRILVVWFVMFFFSVDRIGKEKGVVGATSTEPGWKLADWMVVGCLSAWGITECIRYGYFVVQVWGAAMPRWLLWLRYNTFFVLYPIGITSECTLIYKAITPAWDVQPLVAWFFILMLVIYPPCSFILYTHMMAQRRKVLNASKKAD</sequence>
<keyword evidence="12 14" id="KW-0456">Lyase</keyword>
<evidence type="ECO:0000313" key="15">
    <source>
        <dbReference type="EMBL" id="KLJ09388.1"/>
    </source>
</evidence>
<protein>
    <recommendedName>
        <fullName evidence="4 14">Very-long-chain (3R)-3-hydroxyacyl-CoA dehydratase</fullName>
        <ecNumber evidence="4 14">4.2.1.134</ecNumber>
    </recommendedName>
</protein>
<dbReference type="PANTHER" id="PTHR11035">
    <property type="entry name" value="VERY-LONG-CHAIN (3R)-3-HYDROXYACYL-COA DEHYDRATASE"/>
    <property type="match status" value="1"/>
</dbReference>
<keyword evidence="6 14" id="KW-0812">Transmembrane</keyword>
<organism evidence="15 16">
    <name type="scientific">Blastomyces silverae</name>
    <dbReference type="NCBI Taxonomy" id="2060906"/>
    <lineage>
        <taxon>Eukaryota</taxon>
        <taxon>Fungi</taxon>
        <taxon>Dikarya</taxon>
        <taxon>Ascomycota</taxon>
        <taxon>Pezizomycotina</taxon>
        <taxon>Eurotiomycetes</taxon>
        <taxon>Eurotiomycetidae</taxon>
        <taxon>Onygenales</taxon>
        <taxon>Ajellomycetaceae</taxon>
        <taxon>Blastomyces</taxon>
    </lineage>
</organism>
<keyword evidence="8 14" id="KW-1133">Transmembrane helix</keyword>
<accession>A0A0H1BE48</accession>
<dbReference type="InterPro" id="IPR007482">
    <property type="entry name" value="Tyr_Pase-like_PTPLA"/>
</dbReference>
<evidence type="ECO:0000256" key="10">
    <source>
        <dbReference type="ARBA" id="ARBA00023136"/>
    </source>
</evidence>
<keyword evidence="16" id="KW-1185">Reference proteome</keyword>
<comment type="pathway">
    <text evidence="2 14">Lipid metabolism; fatty acid biosynthesis.</text>
</comment>
<evidence type="ECO:0000256" key="2">
    <source>
        <dbReference type="ARBA" id="ARBA00005194"/>
    </source>
</evidence>
<evidence type="ECO:0000256" key="6">
    <source>
        <dbReference type="ARBA" id="ARBA00022692"/>
    </source>
</evidence>
<evidence type="ECO:0000256" key="9">
    <source>
        <dbReference type="ARBA" id="ARBA00023098"/>
    </source>
</evidence>
<evidence type="ECO:0000256" key="7">
    <source>
        <dbReference type="ARBA" id="ARBA00022832"/>
    </source>
</evidence>
<keyword evidence="9 14" id="KW-0443">Lipid metabolism</keyword>
<comment type="catalytic activity">
    <reaction evidence="13 14">
        <text>a very-long-chain (3R)-3-hydroxyacyl-CoA = a very-long-chain (2E)-enoyl-CoA + H2O</text>
        <dbReference type="Rhea" id="RHEA:45812"/>
        <dbReference type="ChEBI" id="CHEBI:15377"/>
        <dbReference type="ChEBI" id="CHEBI:83728"/>
        <dbReference type="ChEBI" id="CHEBI:85440"/>
        <dbReference type="EC" id="4.2.1.134"/>
    </reaction>
</comment>
<dbReference type="GO" id="GO:0102158">
    <property type="term" value="F:very-long-chain (3R)-3-hydroxyacyl-CoA dehydratase activity"/>
    <property type="evidence" value="ECO:0007669"/>
    <property type="project" value="UniProtKB-EC"/>
</dbReference>
<dbReference type="GO" id="GO:0030497">
    <property type="term" value="P:fatty acid elongation"/>
    <property type="evidence" value="ECO:0007669"/>
    <property type="project" value="TreeGrafter"/>
</dbReference>
<feature type="transmembrane region" description="Helical" evidence="14">
    <location>
        <begin position="98"/>
        <end position="118"/>
    </location>
</feature>
<keyword evidence="7 14" id="KW-0276">Fatty acid metabolism</keyword>
<dbReference type="EC" id="4.2.1.134" evidence="4 14"/>
<feature type="transmembrane region" description="Helical" evidence="14">
    <location>
        <begin position="26"/>
        <end position="51"/>
    </location>
</feature>
<name>A0A0H1BE48_9EURO</name>
<feature type="transmembrane region" description="Helical" evidence="14">
    <location>
        <begin position="172"/>
        <end position="195"/>
    </location>
</feature>
<dbReference type="Pfam" id="PF04387">
    <property type="entry name" value="PTPLA"/>
    <property type="match status" value="1"/>
</dbReference>
<dbReference type="EMBL" id="LDEV01002355">
    <property type="protein sequence ID" value="KLJ09388.1"/>
    <property type="molecule type" value="Genomic_DNA"/>
</dbReference>